<keyword evidence="2" id="KW-0732">Signal</keyword>
<gene>
    <name evidence="4" type="ORF">PR048_019110</name>
</gene>
<protein>
    <recommendedName>
        <fullName evidence="3">Mutator-like transposase domain-containing protein</fullName>
    </recommendedName>
</protein>
<feature type="region of interest" description="Disordered" evidence="1">
    <location>
        <begin position="339"/>
        <end position="368"/>
    </location>
</feature>
<accession>A0ABQ9H2P3</accession>
<dbReference type="EMBL" id="JARBHB010000007">
    <property type="protein sequence ID" value="KAJ8878532.1"/>
    <property type="molecule type" value="Genomic_DNA"/>
</dbReference>
<organism evidence="4 5">
    <name type="scientific">Dryococelus australis</name>
    <dbReference type="NCBI Taxonomy" id="614101"/>
    <lineage>
        <taxon>Eukaryota</taxon>
        <taxon>Metazoa</taxon>
        <taxon>Ecdysozoa</taxon>
        <taxon>Arthropoda</taxon>
        <taxon>Hexapoda</taxon>
        <taxon>Insecta</taxon>
        <taxon>Pterygota</taxon>
        <taxon>Neoptera</taxon>
        <taxon>Polyneoptera</taxon>
        <taxon>Phasmatodea</taxon>
        <taxon>Verophasmatodea</taxon>
        <taxon>Anareolatae</taxon>
        <taxon>Phasmatidae</taxon>
        <taxon>Eurycanthinae</taxon>
        <taxon>Dryococelus</taxon>
    </lineage>
</organism>
<proteinExistence type="predicted"/>
<name>A0ABQ9H2P3_9NEOP</name>
<dbReference type="InterPro" id="IPR049012">
    <property type="entry name" value="Mutator_transp_dom"/>
</dbReference>
<feature type="compositionally biased region" description="Basic residues" evidence="1">
    <location>
        <begin position="339"/>
        <end position="349"/>
    </location>
</feature>
<dbReference type="Proteomes" id="UP001159363">
    <property type="component" value="Chromosome 6"/>
</dbReference>
<sequence length="527" mass="59359">MADKGYFLTRLAILFILGFADEMRGWLLLCADMCVSLGSFTDCSFAPLQRTKSIKKITTEAGECSALGPSPPAAGERKLVMHQWKAKRMHSGQQEWGGVEELSMDRRETDRPAETCSAHALSHIPCMHGLVYRRLIADGDSSVHRKLIDAMPYVTTRQVENVECQNHICRNYVSKVRELCSNPKLGSYELHSALKDIHSTSSVTIQSALKDSTFVMGLPKPGEVNLANEMEKAGLLKELLLYVQRVANNTSSLILDVDNNIAENYNYFVAKFVGVRRINIYLTNSYKTRCEAAVVSANSGGELNRIIHKSSVLESTQRHLSEGGKKMTEKLRRHRLISRGRKRVEHRNKKNLDSDYGPNASLSTPEMSQSTYEKSQRTIFRCEHSPDGLIDDDQIIEVKCSSSAISMPALDALAKGKIKFLERKAGMPQLQLSHNYMYQVQGVLRKFNEIRTFGKEDRKKKKVTKLLTFFYGSLLPEMIDPRHPGNMPIHQHPHIKSAQEAKHEKKKSETTATVETTKIIGEESCVM</sequence>
<keyword evidence="5" id="KW-1185">Reference proteome</keyword>
<evidence type="ECO:0000256" key="2">
    <source>
        <dbReference type="SAM" id="SignalP"/>
    </source>
</evidence>
<comment type="caution">
    <text evidence="4">The sequence shown here is derived from an EMBL/GenBank/DDBJ whole genome shotgun (WGS) entry which is preliminary data.</text>
</comment>
<reference evidence="4 5" key="1">
    <citation type="submission" date="2023-02" db="EMBL/GenBank/DDBJ databases">
        <title>LHISI_Scaffold_Assembly.</title>
        <authorList>
            <person name="Stuart O.P."/>
            <person name="Cleave R."/>
            <person name="Magrath M.J.L."/>
            <person name="Mikheyev A.S."/>
        </authorList>
    </citation>
    <scope>NUCLEOTIDE SEQUENCE [LARGE SCALE GENOMIC DNA]</scope>
    <source>
        <strain evidence="4">Daus_M_001</strain>
        <tissue evidence="4">Leg muscle</tissue>
    </source>
</reference>
<feature type="domain" description="Mutator-like transposase" evidence="3">
    <location>
        <begin position="127"/>
        <end position="182"/>
    </location>
</feature>
<evidence type="ECO:0000256" key="1">
    <source>
        <dbReference type="SAM" id="MobiDB-lite"/>
    </source>
</evidence>
<evidence type="ECO:0000313" key="5">
    <source>
        <dbReference type="Proteomes" id="UP001159363"/>
    </source>
</evidence>
<dbReference type="InterPro" id="IPR011604">
    <property type="entry name" value="PDDEXK-like_dom_sf"/>
</dbReference>
<evidence type="ECO:0000259" key="3">
    <source>
        <dbReference type="Pfam" id="PF20700"/>
    </source>
</evidence>
<evidence type="ECO:0000313" key="4">
    <source>
        <dbReference type="EMBL" id="KAJ8878532.1"/>
    </source>
</evidence>
<feature type="signal peptide" evidence="2">
    <location>
        <begin position="1"/>
        <end position="20"/>
    </location>
</feature>
<feature type="chain" id="PRO_5047402515" description="Mutator-like transposase domain-containing protein" evidence="2">
    <location>
        <begin position="21"/>
        <end position="527"/>
    </location>
</feature>
<dbReference type="Gene3D" id="3.90.320.10">
    <property type="match status" value="1"/>
</dbReference>
<dbReference type="Pfam" id="PF20700">
    <property type="entry name" value="Mutator"/>
    <property type="match status" value="1"/>
</dbReference>